<keyword evidence="9" id="KW-1185">Reference proteome</keyword>
<gene>
    <name evidence="7" type="ORF">ADU70_0835</name>
    <name evidence="8" type="ORF">ADU72_1887</name>
</gene>
<accession>A0A0R2HTI7</accession>
<feature type="transmembrane region" description="Helical" evidence="6">
    <location>
        <begin position="235"/>
        <end position="261"/>
    </location>
</feature>
<keyword evidence="3 6" id="KW-0812">Transmembrane</keyword>
<protein>
    <submittedName>
        <fullName evidence="7">Amino acid permease</fullName>
    </submittedName>
</protein>
<dbReference type="OrthoDB" id="9804700at2"/>
<keyword evidence="4 6" id="KW-1133">Transmembrane helix</keyword>
<dbReference type="GO" id="GO:0005886">
    <property type="term" value="C:plasma membrane"/>
    <property type="evidence" value="ECO:0007669"/>
    <property type="project" value="UniProtKB-SubCell"/>
</dbReference>
<feature type="transmembrane region" description="Helical" evidence="6">
    <location>
        <begin position="30"/>
        <end position="52"/>
    </location>
</feature>
<reference evidence="9 10" key="1">
    <citation type="journal article" date="2016" name="PLoS ONE">
        <title>The Identification of Novel Diagnostic Marker Genes for the Detection of Beer Spoiling Pediococcus damnosus Strains Using the BlAst Diagnostic Gene findEr.</title>
        <authorList>
            <person name="Behr J."/>
            <person name="Geissler A.J."/>
            <person name="Schmid J."/>
            <person name="Zehe A."/>
            <person name="Vogel R.F."/>
        </authorList>
    </citation>
    <scope>NUCLEOTIDE SEQUENCE [LARGE SCALE GENOMIC DNA]</scope>
    <source>
        <strain evidence="7 10">TMW 2.1533</strain>
        <strain evidence="8 9">TMW 2.1535</strain>
    </source>
</reference>
<feature type="transmembrane region" description="Helical" evidence="6">
    <location>
        <begin position="398"/>
        <end position="417"/>
    </location>
</feature>
<feature type="transmembrane region" description="Helical" evidence="6">
    <location>
        <begin position="281"/>
        <end position="310"/>
    </location>
</feature>
<dbReference type="EMBL" id="CP012275">
    <property type="protein sequence ID" value="AMV62331.1"/>
    <property type="molecule type" value="Genomic_DNA"/>
</dbReference>
<dbReference type="PANTHER" id="PTHR42770:SF7">
    <property type="entry name" value="MEMBRANE PROTEIN"/>
    <property type="match status" value="1"/>
</dbReference>
<evidence type="ECO:0000256" key="2">
    <source>
        <dbReference type="ARBA" id="ARBA00022475"/>
    </source>
</evidence>
<feature type="transmembrane region" description="Helical" evidence="6">
    <location>
        <begin position="200"/>
        <end position="223"/>
    </location>
</feature>
<dbReference type="AlphaFoldDB" id="A0A0R2HTI7"/>
<evidence type="ECO:0000313" key="8">
    <source>
        <dbReference type="EMBL" id="AMV67808.1"/>
    </source>
</evidence>
<evidence type="ECO:0000256" key="3">
    <source>
        <dbReference type="ARBA" id="ARBA00022692"/>
    </source>
</evidence>
<feature type="transmembrane region" description="Helical" evidence="6">
    <location>
        <begin position="423"/>
        <end position="441"/>
    </location>
</feature>
<dbReference type="KEGG" id="pdm:ADU72_1887"/>
<dbReference type="InterPro" id="IPR050367">
    <property type="entry name" value="APC_superfamily"/>
</dbReference>
<dbReference type="PANTHER" id="PTHR42770">
    <property type="entry name" value="AMINO ACID TRANSPORTER-RELATED"/>
    <property type="match status" value="1"/>
</dbReference>
<evidence type="ECO:0000313" key="10">
    <source>
        <dbReference type="Proteomes" id="UP000076405"/>
    </source>
</evidence>
<dbReference type="RefSeq" id="WP_046871713.1">
    <property type="nucleotide sequence ID" value="NZ_BAAAXI010000019.1"/>
</dbReference>
<dbReference type="Gene3D" id="1.20.1740.10">
    <property type="entry name" value="Amino acid/polyamine transporter I"/>
    <property type="match status" value="1"/>
</dbReference>
<dbReference type="EMBL" id="CP012288">
    <property type="protein sequence ID" value="AMV67808.1"/>
    <property type="molecule type" value="Genomic_DNA"/>
</dbReference>
<evidence type="ECO:0000256" key="6">
    <source>
        <dbReference type="SAM" id="Phobius"/>
    </source>
</evidence>
<evidence type="ECO:0000256" key="1">
    <source>
        <dbReference type="ARBA" id="ARBA00004651"/>
    </source>
</evidence>
<feature type="transmembrane region" description="Helical" evidence="6">
    <location>
        <begin position="161"/>
        <end position="180"/>
    </location>
</feature>
<dbReference type="Proteomes" id="UP000076405">
    <property type="component" value="Chromosome"/>
</dbReference>
<dbReference type="GO" id="GO:0022857">
    <property type="term" value="F:transmembrane transporter activity"/>
    <property type="evidence" value="ECO:0007669"/>
    <property type="project" value="InterPro"/>
</dbReference>
<feature type="transmembrane region" description="Helical" evidence="6">
    <location>
        <begin position="331"/>
        <end position="353"/>
    </location>
</feature>
<feature type="transmembrane region" description="Helical" evidence="6">
    <location>
        <begin position="359"/>
        <end position="378"/>
    </location>
</feature>
<evidence type="ECO:0000256" key="4">
    <source>
        <dbReference type="ARBA" id="ARBA00022989"/>
    </source>
</evidence>
<feature type="transmembrane region" description="Helical" evidence="6">
    <location>
        <begin position="102"/>
        <end position="122"/>
    </location>
</feature>
<dbReference type="Pfam" id="PF13520">
    <property type="entry name" value="AA_permease_2"/>
    <property type="match status" value="1"/>
</dbReference>
<evidence type="ECO:0000313" key="7">
    <source>
        <dbReference type="EMBL" id="AMV62331.1"/>
    </source>
</evidence>
<feature type="transmembrane region" description="Helical" evidence="6">
    <location>
        <begin position="134"/>
        <end position="154"/>
    </location>
</feature>
<keyword evidence="2" id="KW-1003">Cell membrane</keyword>
<sequence length="454" mass="49265">MQQNHVLQKPISISAPNNQTVKHNLSRTNLFMLSVGQIVGAGILSMLGIAVGMTGRSIFISFILAAFLILATLIPIVLTSGTVRLPGGDYSRAALLAGKKWAGMYIFIFAISNFSISMYALSFADYLLALIPGLPHQAVALGILTLVFIFHYFGIKNAARWQTLIIILLSVALTMFTVLGLPHVQPGYFQQPGFMTHGGIGILAAAAYMTFTVGGAQFMINFSGEAKNPTKDIPFVMVISTITVAILYALMAVVASGVLPLHQVINQPLTHVANAILSRPLYIFFVIGGALIALTGTMNASIGSSLSPIVQASRDGWFPKQMGYLHPKYNSPVVILGIFYLIGILPIIFGWNISLISNSVLILTNVVSLVLAISTIRLPQVMPEQWAKSAFHVSNRHLIELSLFSAATMIVQLVMFFRSISTTAVIGNVFVVVLAYLFGVWRTKYVTMDLENIK</sequence>
<proteinExistence type="predicted"/>
<comment type="subcellular location">
    <subcellularLocation>
        <location evidence="1">Cell membrane</location>
        <topology evidence="1">Multi-pass membrane protein</topology>
    </subcellularLocation>
</comment>
<evidence type="ECO:0000256" key="5">
    <source>
        <dbReference type="ARBA" id="ARBA00023136"/>
    </source>
</evidence>
<feature type="transmembrane region" description="Helical" evidence="6">
    <location>
        <begin position="58"/>
        <end position="81"/>
    </location>
</feature>
<dbReference type="PIRSF" id="PIRSF006060">
    <property type="entry name" value="AA_transporter"/>
    <property type="match status" value="1"/>
</dbReference>
<keyword evidence="5 6" id="KW-0472">Membrane</keyword>
<dbReference type="Proteomes" id="UP000076244">
    <property type="component" value="Chromosome"/>
</dbReference>
<dbReference type="InterPro" id="IPR002293">
    <property type="entry name" value="AA/rel_permease1"/>
</dbReference>
<organism evidence="7 10">
    <name type="scientific">Pediococcus damnosus</name>
    <dbReference type="NCBI Taxonomy" id="51663"/>
    <lineage>
        <taxon>Bacteria</taxon>
        <taxon>Bacillati</taxon>
        <taxon>Bacillota</taxon>
        <taxon>Bacilli</taxon>
        <taxon>Lactobacillales</taxon>
        <taxon>Lactobacillaceae</taxon>
        <taxon>Pediococcus</taxon>
    </lineage>
</organism>
<name>A0A0R2HTI7_9LACO</name>
<evidence type="ECO:0000313" key="9">
    <source>
        <dbReference type="Proteomes" id="UP000076244"/>
    </source>
</evidence>